<feature type="compositionally biased region" description="Basic and acidic residues" evidence="1">
    <location>
        <begin position="265"/>
        <end position="312"/>
    </location>
</feature>
<dbReference type="Gene3D" id="6.10.140.1040">
    <property type="match status" value="1"/>
</dbReference>
<evidence type="ECO:0000256" key="1">
    <source>
        <dbReference type="SAM" id="MobiDB-lite"/>
    </source>
</evidence>
<evidence type="ECO:0000313" key="5">
    <source>
        <dbReference type="Proteomes" id="UP000274504"/>
    </source>
</evidence>
<dbReference type="Pfam" id="PF04774">
    <property type="entry name" value="HABP4_PAI-RBP1"/>
    <property type="match status" value="1"/>
</dbReference>
<dbReference type="GO" id="GO:0005737">
    <property type="term" value="C:cytoplasm"/>
    <property type="evidence" value="ECO:0007669"/>
    <property type="project" value="TreeGrafter"/>
</dbReference>
<keyword evidence="6" id="KW-1185">Reference proteome</keyword>
<feature type="compositionally biased region" description="Low complexity" evidence="1">
    <location>
        <begin position="342"/>
        <end position="351"/>
    </location>
</feature>
<feature type="compositionally biased region" description="Gly residues" evidence="1">
    <location>
        <begin position="252"/>
        <end position="261"/>
    </location>
</feature>
<name>A0A0R3SUG3_HYMDI</name>
<gene>
    <name evidence="3" type="ORF">HDID_LOCUS9135</name>
    <name evidence="4" type="ORF">WMSIL1_LOCUS10804</name>
</gene>
<dbReference type="Proteomes" id="UP000321570">
    <property type="component" value="Unassembled WGS sequence"/>
</dbReference>
<dbReference type="OrthoDB" id="6022699at2759"/>
<sequence>MGSAVHDYTYSVQVKSRFDLFARNDFNVEDSSMAVKSRAEKRERRTSGKGKSEASEKVNAKEAGSQKDRRGDVKKSEQKPIDAPKKDSQRGKGGFSQGRMDRHSGSDKTGVKAVMKKDGYGTGNWGTIEDELEAQTEEVNIDQPAEEKESTVQSAPQEPVEEQPKTYTLKEYKEMKKKANVTLATNKTRRPNDGKNVFSDMVVLHDSQPVETKVEVILEDPKQAEEETKKPTFFEFGRGGAGNSGRPFQRGGPRGGGGRGGPRSDQPRDRRPVERQEQASAEEQKATTEESGGEKEMHLPTTDRRGRGRGIEGGRPFRGRGRGGRGGFSSDRGGRGRGGATPAGDRPAPRGGNRGGPRGAGRPRGGFSASERGSRPEGGRGGFRRGGRGGGLEHPPESGFRGDSHQQQQQQRAAPRMDSDTDFPALK</sequence>
<feature type="compositionally biased region" description="Acidic residues" evidence="1">
    <location>
        <begin position="128"/>
        <end position="140"/>
    </location>
</feature>
<accession>A0A0R3SUG3</accession>
<dbReference type="PANTHER" id="PTHR12299:SF17">
    <property type="entry name" value="AT19571P-RELATED"/>
    <property type="match status" value="1"/>
</dbReference>
<dbReference type="SMART" id="SM01233">
    <property type="entry name" value="HABP4_PAI-RBP1"/>
    <property type="match status" value="1"/>
</dbReference>
<dbReference type="GO" id="GO:0005634">
    <property type="term" value="C:nucleus"/>
    <property type="evidence" value="ECO:0007669"/>
    <property type="project" value="TreeGrafter"/>
</dbReference>
<dbReference type="EMBL" id="UYSG01011219">
    <property type="protein sequence ID" value="VDL61453.1"/>
    <property type="molecule type" value="Genomic_DNA"/>
</dbReference>
<feature type="compositionally biased region" description="Basic and acidic residues" evidence="1">
    <location>
        <begin position="37"/>
        <end position="90"/>
    </location>
</feature>
<reference evidence="4 6" key="3">
    <citation type="submission" date="2019-07" db="EMBL/GenBank/DDBJ databases">
        <authorList>
            <person name="Jastrzebski P J."/>
            <person name="Paukszto L."/>
            <person name="Jastrzebski P J."/>
        </authorList>
    </citation>
    <scope>NUCLEOTIDE SEQUENCE [LARGE SCALE GENOMIC DNA]</scope>
    <source>
        <strain evidence="4 6">WMS-il1</strain>
    </source>
</reference>
<dbReference type="AlphaFoldDB" id="A0A0R3SUG3"/>
<feature type="region of interest" description="Disordered" evidence="1">
    <location>
        <begin position="29"/>
        <end position="168"/>
    </location>
</feature>
<feature type="region of interest" description="Disordered" evidence="1">
    <location>
        <begin position="216"/>
        <end position="427"/>
    </location>
</feature>
<evidence type="ECO:0000313" key="3">
    <source>
        <dbReference type="EMBL" id="VDL61453.1"/>
    </source>
</evidence>
<dbReference type="STRING" id="6216.A0A0R3SUG3"/>
<dbReference type="InterPro" id="IPR039764">
    <property type="entry name" value="HABP4/SERBP1-like"/>
</dbReference>
<feature type="compositionally biased region" description="Basic and acidic residues" evidence="1">
    <location>
        <begin position="394"/>
        <end position="404"/>
    </location>
</feature>
<dbReference type="InterPro" id="IPR006861">
    <property type="entry name" value="HABP4_PAIRBP1-bd"/>
</dbReference>
<evidence type="ECO:0000259" key="2">
    <source>
        <dbReference type="SMART" id="SM01233"/>
    </source>
</evidence>
<feature type="domain" description="Hyaluronan/mRNA-binding protein" evidence="2">
    <location>
        <begin position="97"/>
        <end position="194"/>
    </location>
</feature>
<dbReference type="EMBL" id="CABIJS010000477">
    <property type="protein sequence ID" value="VUZ52208.1"/>
    <property type="molecule type" value="Genomic_DNA"/>
</dbReference>
<organism evidence="7">
    <name type="scientific">Hymenolepis diminuta</name>
    <name type="common">Rat tapeworm</name>
    <dbReference type="NCBI Taxonomy" id="6216"/>
    <lineage>
        <taxon>Eukaryota</taxon>
        <taxon>Metazoa</taxon>
        <taxon>Spiralia</taxon>
        <taxon>Lophotrochozoa</taxon>
        <taxon>Platyhelminthes</taxon>
        <taxon>Cestoda</taxon>
        <taxon>Eucestoda</taxon>
        <taxon>Cyclophyllidea</taxon>
        <taxon>Hymenolepididae</taxon>
        <taxon>Hymenolepis</taxon>
    </lineage>
</organism>
<reference evidence="7" key="1">
    <citation type="submission" date="2017-02" db="UniProtKB">
        <authorList>
            <consortium name="WormBaseParasite"/>
        </authorList>
    </citation>
    <scope>IDENTIFICATION</scope>
</reference>
<evidence type="ECO:0000313" key="4">
    <source>
        <dbReference type="EMBL" id="VUZ52208.1"/>
    </source>
</evidence>
<dbReference type="PANTHER" id="PTHR12299">
    <property type="entry name" value="HYALURONIC ACID-BINDING PROTEIN 4"/>
    <property type="match status" value="1"/>
</dbReference>
<reference evidence="3 5" key="2">
    <citation type="submission" date="2018-11" db="EMBL/GenBank/DDBJ databases">
        <authorList>
            <consortium name="Pathogen Informatics"/>
        </authorList>
    </citation>
    <scope>NUCLEOTIDE SEQUENCE [LARGE SCALE GENOMIC DNA]</scope>
</reference>
<proteinExistence type="predicted"/>
<feature type="compositionally biased region" description="Basic and acidic residues" evidence="1">
    <location>
        <begin position="99"/>
        <end position="119"/>
    </location>
</feature>
<evidence type="ECO:0000313" key="7">
    <source>
        <dbReference type="WBParaSite" id="HDID_0000913701-mRNA-1"/>
    </source>
</evidence>
<evidence type="ECO:0000313" key="6">
    <source>
        <dbReference type="Proteomes" id="UP000321570"/>
    </source>
</evidence>
<dbReference type="WBParaSite" id="HDID_0000913701-mRNA-1">
    <property type="protein sequence ID" value="HDID_0000913701-mRNA-1"/>
    <property type="gene ID" value="HDID_0000913701"/>
</dbReference>
<protein>
    <submittedName>
        <fullName evidence="7">HABP4_PAI-RBP1 domain-containing protein</fullName>
    </submittedName>
</protein>
<feature type="compositionally biased region" description="Gly residues" evidence="1">
    <location>
        <begin position="352"/>
        <end position="364"/>
    </location>
</feature>
<feature type="compositionally biased region" description="Basic and acidic residues" evidence="1">
    <location>
        <begin position="216"/>
        <end position="232"/>
    </location>
</feature>
<dbReference type="GO" id="GO:0003723">
    <property type="term" value="F:RNA binding"/>
    <property type="evidence" value="ECO:0007669"/>
    <property type="project" value="InterPro"/>
</dbReference>
<dbReference type="Proteomes" id="UP000274504">
    <property type="component" value="Unassembled WGS sequence"/>
</dbReference>